<dbReference type="RefSeq" id="WP_091532428.1">
    <property type="nucleotide sequence ID" value="NZ_FOOC01000003.1"/>
</dbReference>
<organism evidence="5 6">
    <name type="scientific">Fontimonas thermophila</name>
    <dbReference type="NCBI Taxonomy" id="1076937"/>
    <lineage>
        <taxon>Bacteria</taxon>
        <taxon>Pseudomonadati</taxon>
        <taxon>Pseudomonadota</taxon>
        <taxon>Gammaproteobacteria</taxon>
        <taxon>Nevskiales</taxon>
        <taxon>Nevskiaceae</taxon>
        <taxon>Fontimonas</taxon>
    </lineage>
</organism>
<dbReference type="OrthoDB" id="21121at2"/>
<evidence type="ECO:0000256" key="4">
    <source>
        <dbReference type="NCBIfam" id="TIGR03244"/>
    </source>
</evidence>
<keyword evidence="3" id="KW-0012">Acyltransferase</keyword>
<keyword evidence="1" id="KW-0056">Arginine metabolism</keyword>
<dbReference type="GO" id="GO:0006527">
    <property type="term" value="P:L-arginine catabolic process"/>
    <property type="evidence" value="ECO:0007669"/>
    <property type="project" value="UniProtKB-UniRule"/>
</dbReference>
<keyword evidence="2 5" id="KW-0808">Transferase</keyword>
<protein>
    <recommendedName>
        <fullName evidence="4">Arginine N-succinyltransferase</fullName>
        <ecNumber evidence="4">2.3.1.109</ecNumber>
    </recommendedName>
</protein>
<dbReference type="Proteomes" id="UP000199771">
    <property type="component" value="Unassembled WGS sequence"/>
</dbReference>
<dbReference type="GO" id="GO:0008791">
    <property type="term" value="F:arginine N-succinyltransferase activity"/>
    <property type="evidence" value="ECO:0007669"/>
    <property type="project" value="UniProtKB-UniRule"/>
</dbReference>
<name>A0A1I2IGQ9_9GAMM</name>
<dbReference type="PANTHER" id="PTHR30420">
    <property type="entry name" value="N-SUCCINYLARGININE DIHYDROLASE"/>
    <property type="match status" value="1"/>
</dbReference>
<dbReference type="EC" id="2.3.1.109" evidence="4"/>
<dbReference type="InterPro" id="IPR017650">
    <property type="entry name" value="Arginine_N-succinylTrfase"/>
</dbReference>
<dbReference type="Pfam" id="PF04958">
    <property type="entry name" value="AstA"/>
    <property type="match status" value="1"/>
</dbReference>
<keyword evidence="6" id="KW-1185">Reference proteome</keyword>
<evidence type="ECO:0000313" key="5">
    <source>
        <dbReference type="EMBL" id="SFF40853.1"/>
    </source>
</evidence>
<evidence type="ECO:0000256" key="3">
    <source>
        <dbReference type="ARBA" id="ARBA00023315"/>
    </source>
</evidence>
<dbReference type="PANTHER" id="PTHR30420:SF1">
    <property type="entry name" value="ARGININE N-SUCCINYLTRANSFERASE"/>
    <property type="match status" value="1"/>
</dbReference>
<proteinExistence type="predicted"/>
<dbReference type="SUPFAM" id="SSF55729">
    <property type="entry name" value="Acyl-CoA N-acyltransferases (Nat)"/>
    <property type="match status" value="1"/>
</dbReference>
<reference evidence="5 6" key="1">
    <citation type="submission" date="2016-10" db="EMBL/GenBank/DDBJ databases">
        <authorList>
            <person name="de Groot N.N."/>
        </authorList>
    </citation>
    <scope>NUCLEOTIDE SEQUENCE [LARGE SCALE GENOMIC DNA]</scope>
    <source>
        <strain evidence="5 6">DSM 23609</strain>
    </source>
</reference>
<dbReference type="Gene3D" id="2.40.40.20">
    <property type="match status" value="1"/>
</dbReference>
<dbReference type="InterPro" id="IPR016181">
    <property type="entry name" value="Acyl_CoA_acyltransferase"/>
</dbReference>
<evidence type="ECO:0000313" key="6">
    <source>
        <dbReference type="Proteomes" id="UP000199771"/>
    </source>
</evidence>
<dbReference type="InterPro" id="IPR007041">
    <property type="entry name" value="Arg_succinylTrfase_AstA/AruG"/>
</dbReference>
<dbReference type="NCBIfam" id="TIGR03243">
    <property type="entry name" value="arg_catab_AOST"/>
    <property type="match status" value="1"/>
</dbReference>
<accession>A0A1I2IGQ9</accession>
<sequence length="338" mass="37130">MRLIRPIRLDDLDALLGMAQTAGAGFTSLPPQRDTLRAKIERSLESFADPVERPGHQRYMFVLEETTSGEIGGCCAVEAACGLDEPFYNYHVGLTVHASRTLGVYARVPTLYLSNDLTGASVLCSLYLSPRFRSEGIGHLLSKSRFLFIAGFRERFADKIIAEMRGVSDESGRSPFWEGLGRHFFSIEYGDAEHIVGQGNKACIAELMPKHPIYTVLLPQEAQQVLGQVHPQTKPALRLLEQEGFRYQHYVDIFDGGPVVEAPTGAVRSIRRSRVVRVQIGTPDRDGGSAHLISNLSLGEFRCALATLAPQRDRVTLDAALAQALRLEAGDGARIVAL</sequence>
<dbReference type="EMBL" id="FOOC01000003">
    <property type="protein sequence ID" value="SFF40853.1"/>
    <property type="molecule type" value="Genomic_DNA"/>
</dbReference>
<dbReference type="Gene3D" id="3.40.630.30">
    <property type="match status" value="1"/>
</dbReference>
<gene>
    <name evidence="5" type="ORF">SAMN04488120_103286</name>
</gene>
<evidence type="ECO:0000256" key="2">
    <source>
        <dbReference type="ARBA" id="ARBA00022679"/>
    </source>
</evidence>
<dbReference type="STRING" id="1076937.SAMN04488120_103286"/>
<dbReference type="NCBIfam" id="TIGR03244">
    <property type="entry name" value="arg_catab_AstA"/>
    <property type="match status" value="1"/>
</dbReference>
<dbReference type="AlphaFoldDB" id="A0A1I2IGQ9"/>
<evidence type="ECO:0000256" key="1">
    <source>
        <dbReference type="ARBA" id="ARBA00022503"/>
    </source>
</evidence>